<feature type="compositionally biased region" description="Low complexity" evidence="1">
    <location>
        <begin position="25"/>
        <end position="38"/>
    </location>
</feature>
<dbReference type="EMBL" id="JAPDRK010000021">
    <property type="protein sequence ID" value="KAJ9603692.1"/>
    <property type="molecule type" value="Genomic_DNA"/>
</dbReference>
<proteinExistence type="predicted"/>
<comment type="caution">
    <text evidence="3">The sequence shown here is derived from an EMBL/GenBank/DDBJ whole genome shotgun (WGS) entry which is preliminary data.</text>
</comment>
<dbReference type="PANTHER" id="PTHR47843:SF2">
    <property type="entry name" value="BTB DOMAIN-CONTAINING PROTEIN"/>
    <property type="match status" value="1"/>
</dbReference>
<dbReference type="InterPro" id="IPR011333">
    <property type="entry name" value="SKP1/BTB/POZ_sf"/>
</dbReference>
<dbReference type="PANTHER" id="PTHR47843">
    <property type="entry name" value="BTB DOMAIN-CONTAINING PROTEIN-RELATED"/>
    <property type="match status" value="1"/>
</dbReference>
<reference evidence="3" key="1">
    <citation type="submission" date="2022-10" db="EMBL/GenBank/DDBJ databases">
        <title>Culturing micro-colonial fungi from biological soil crusts in the Mojave desert and describing Neophaeococcomyces mojavensis, and introducing the new genera and species Taxawa tesnikishii.</title>
        <authorList>
            <person name="Kurbessoian T."/>
            <person name="Stajich J.E."/>
        </authorList>
    </citation>
    <scope>NUCLEOTIDE SEQUENCE</scope>
    <source>
        <strain evidence="3">TK_41</strain>
    </source>
</reference>
<feature type="region of interest" description="Disordered" evidence="1">
    <location>
        <begin position="19"/>
        <end position="50"/>
    </location>
</feature>
<gene>
    <name evidence="3" type="ORF">H2200_011878</name>
</gene>
<organism evidence="3 4">
    <name type="scientific">Cladophialophora chaetospira</name>
    <dbReference type="NCBI Taxonomy" id="386627"/>
    <lineage>
        <taxon>Eukaryota</taxon>
        <taxon>Fungi</taxon>
        <taxon>Dikarya</taxon>
        <taxon>Ascomycota</taxon>
        <taxon>Pezizomycotina</taxon>
        <taxon>Eurotiomycetes</taxon>
        <taxon>Chaetothyriomycetidae</taxon>
        <taxon>Chaetothyriales</taxon>
        <taxon>Herpotrichiellaceae</taxon>
        <taxon>Cladophialophora</taxon>
    </lineage>
</organism>
<evidence type="ECO:0000313" key="3">
    <source>
        <dbReference type="EMBL" id="KAJ9603692.1"/>
    </source>
</evidence>
<dbReference type="Proteomes" id="UP001172673">
    <property type="component" value="Unassembled WGS sequence"/>
</dbReference>
<keyword evidence="4" id="KW-1185">Reference proteome</keyword>
<dbReference type="InterPro" id="IPR000210">
    <property type="entry name" value="BTB/POZ_dom"/>
</dbReference>
<feature type="domain" description="BTB" evidence="2">
    <location>
        <begin position="66"/>
        <end position="135"/>
    </location>
</feature>
<evidence type="ECO:0000259" key="2">
    <source>
        <dbReference type="PROSITE" id="PS50097"/>
    </source>
</evidence>
<dbReference type="PROSITE" id="PS50097">
    <property type="entry name" value="BTB"/>
    <property type="match status" value="1"/>
</dbReference>
<protein>
    <recommendedName>
        <fullName evidence="2">BTB domain-containing protein</fullName>
    </recommendedName>
</protein>
<sequence>MARFLRSLFSRFGASRDRLDDQEATSEAADASATASQEGRSIDNEEAQSTSTLECVDESQSFATSGLINILVGENRTLYQVHKHVVEREPGFFSACLRNGWIEAQTGEIKLLEESCQGFDIVIEWLYGKKVEKMDITKQDGIMPRLKAYGIAQMMCMSALQNAIVESLKHHWARVPMRPEYLTWAAENLNSDCALLGMLIDQFVWDTVKQNLLPQLRNHIDPPIKDKHYDNLLRVLAITKLSTRYHDSITTWSNTAGLESPVEQEGCHYHFHEQGETCEQE</sequence>
<dbReference type="SUPFAM" id="SSF54695">
    <property type="entry name" value="POZ domain"/>
    <property type="match status" value="1"/>
</dbReference>
<dbReference type="CDD" id="cd18186">
    <property type="entry name" value="BTB_POZ_ZBTB_KLHL-like"/>
    <property type="match status" value="1"/>
</dbReference>
<evidence type="ECO:0000256" key="1">
    <source>
        <dbReference type="SAM" id="MobiDB-lite"/>
    </source>
</evidence>
<dbReference type="AlphaFoldDB" id="A0AA38WYZ5"/>
<accession>A0AA38WYZ5</accession>
<name>A0AA38WYZ5_9EURO</name>
<evidence type="ECO:0000313" key="4">
    <source>
        <dbReference type="Proteomes" id="UP001172673"/>
    </source>
</evidence>
<dbReference type="Gene3D" id="3.30.710.10">
    <property type="entry name" value="Potassium Channel Kv1.1, Chain A"/>
    <property type="match status" value="1"/>
</dbReference>